<dbReference type="RefSeq" id="WP_390195389.1">
    <property type="nucleotide sequence ID" value="NZ_JBHSDV010000001.1"/>
</dbReference>
<protein>
    <submittedName>
        <fullName evidence="5">G5 domain-containing protein</fullName>
    </submittedName>
</protein>
<dbReference type="Pfam" id="PF07501">
    <property type="entry name" value="G5"/>
    <property type="match status" value="1"/>
</dbReference>
<keyword evidence="3" id="KW-0812">Transmembrane</keyword>
<keyword evidence="3" id="KW-1133">Transmembrane helix</keyword>
<reference evidence="6" key="1">
    <citation type="journal article" date="2019" name="Int. J. Syst. Evol. Microbiol.">
        <title>The Global Catalogue of Microorganisms (GCM) 10K type strain sequencing project: providing services to taxonomists for standard genome sequencing and annotation.</title>
        <authorList>
            <consortium name="The Broad Institute Genomics Platform"/>
            <consortium name="The Broad Institute Genome Sequencing Center for Infectious Disease"/>
            <person name="Wu L."/>
            <person name="Ma J."/>
        </authorList>
    </citation>
    <scope>NUCLEOTIDE SEQUENCE [LARGE SCALE GENOMIC DNA]</scope>
    <source>
        <strain evidence="6">KACC 14058</strain>
    </source>
</reference>
<feature type="region of interest" description="Disordered" evidence="2">
    <location>
        <begin position="70"/>
        <end position="166"/>
    </location>
</feature>
<dbReference type="SMART" id="SM01208">
    <property type="entry name" value="G5"/>
    <property type="match status" value="1"/>
</dbReference>
<dbReference type="PROSITE" id="PS51109">
    <property type="entry name" value="G5"/>
    <property type="match status" value="1"/>
</dbReference>
<feature type="transmembrane region" description="Helical" evidence="3">
    <location>
        <begin position="12"/>
        <end position="31"/>
    </location>
</feature>
<feature type="compositionally biased region" description="Basic and acidic residues" evidence="2">
    <location>
        <begin position="134"/>
        <end position="163"/>
    </location>
</feature>
<dbReference type="InterPro" id="IPR011098">
    <property type="entry name" value="G5_dom"/>
</dbReference>
<keyword evidence="3" id="KW-0472">Membrane</keyword>
<dbReference type="Gene3D" id="2.20.230.10">
    <property type="entry name" value="Resuscitation-promoting factor rpfb"/>
    <property type="match status" value="1"/>
</dbReference>
<keyword evidence="6" id="KW-1185">Reference proteome</keyword>
<evidence type="ECO:0000256" key="3">
    <source>
        <dbReference type="SAM" id="Phobius"/>
    </source>
</evidence>
<organism evidence="5 6">
    <name type="scientific">Gracilibacillus marinus</name>
    <dbReference type="NCBI Taxonomy" id="630535"/>
    <lineage>
        <taxon>Bacteria</taxon>
        <taxon>Bacillati</taxon>
        <taxon>Bacillota</taxon>
        <taxon>Bacilli</taxon>
        <taxon>Bacillales</taxon>
        <taxon>Bacillaceae</taxon>
        <taxon>Gracilibacillus</taxon>
    </lineage>
</organism>
<sequence length="253" mass="28756">MHKGIHNKKFVIFNSIMIVIVIGIIVIGSNYQKQSLETTTEQVANYENNRVIYMKEKNVIANEQLFVKEDESLEDTVEEETEEEPEVEEETESIPLYTAKDTTETENDLAPTKPSKKPTTTNNTSTNEASTEVEDIKDKDTVQEEDEGIQKEKEVEKEEEKKPAITTKTVKENISIPYQEIAEGNPGLLVGESKITQQGVNGIRTITYKETYEDDKLIKRVEVSSKITKEPIHQITEIGIKEESSEIIESEEE</sequence>
<dbReference type="Proteomes" id="UP001595880">
    <property type="component" value="Unassembled WGS sequence"/>
</dbReference>
<comment type="caution">
    <text evidence="5">The sequence shown here is derived from an EMBL/GenBank/DDBJ whole genome shotgun (WGS) entry which is preliminary data.</text>
</comment>
<dbReference type="EMBL" id="JBHSDV010000001">
    <property type="protein sequence ID" value="MFC4386634.1"/>
    <property type="molecule type" value="Genomic_DNA"/>
</dbReference>
<evidence type="ECO:0000256" key="2">
    <source>
        <dbReference type="SAM" id="MobiDB-lite"/>
    </source>
</evidence>
<name>A0ABV8VR09_9BACI</name>
<feature type="compositionally biased region" description="Acidic residues" evidence="2">
    <location>
        <begin position="71"/>
        <end position="92"/>
    </location>
</feature>
<evidence type="ECO:0000313" key="5">
    <source>
        <dbReference type="EMBL" id="MFC4386634.1"/>
    </source>
</evidence>
<feature type="domain" description="G5" evidence="4">
    <location>
        <begin position="162"/>
        <end position="242"/>
    </location>
</feature>
<feature type="compositionally biased region" description="Low complexity" evidence="2">
    <location>
        <begin position="110"/>
        <end position="130"/>
    </location>
</feature>
<evidence type="ECO:0000256" key="1">
    <source>
        <dbReference type="ARBA" id="ARBA00022729"/>
    </source>
</evidence>
<keyword evidence="1" id="KW-0732">Signal</keyword>
<evidence type="ECO:0000313" key="6">
    <source>
        <dbReference type="Proteomes" id="UP001595880"/>
    </source>
</evidence>
<accession>A0ABV8VR09</accession>
<evidence type="ECO:0000259" key="4">
    <source>
        <dbReference type="PROSITE" id="PS51109"/>
    </source>
</evidence>
<gene>
    <name evidence="5" type="ORF">ACFOZ1_02315</name>
</gene>
<proteinExistence type="predicted"/>